<feature type="transmembrane region" description="Helical" evidence="2">
    <location>
        <begin position="551"/>
        <end position="571"/>
    </location>
</feature>
<dbReference type="Gene3D" id="2.160.20.80">
    <property type="entry name" value="E3 ubiquitin-protein ligase SopA"/>
    <property type="match status" value="1"/>
</dbReference>
<gene>
    <name evidence="3" type="ORF">SVTN_39785</name>
</gene>
<organism evidence="3 4">
    <name type="scientific">Streptomyces vietnamensis</name>
    <dbReference type="NCBI Taxonomy" id="362257"/>
    <lineage>
        <taxon>Bacteria</taxon>
        <taxon>Bacillati</taxon>
        <taxon>Actinomycetota</taxon>
        <taxon>Actinomycetes</taxon>
        <taxon>Kitasatosporales</taxon>
        <taxon>Streptomycetaceae</taxon>
        <taxon>Streptomyces</taxon>
    </lineage>
</organism>
<evidence type="ECO:0000256" key="2">
    <source>
        <dbReference type="SAM" id="Phobius"/>
    </source>
</evidence>
<dbReference type="Proteomes" id="UP000031774">
    <property type="component" value="Plasmid pSVL1"/>
</dbReference>
<evidence type="ECO:0000313" key="4">
    <source>
        <dbReference type="Proteomes" id="UP000031774"/>
    </source>
</evidence>
<dbReference type="KEGG" id="svt:SVTN_39785"/>
<geneLocation type="plasmid" evidence="3 4">
    <name>pSVL1</name>
</geneLocation>
<sequence length="665" mass="72020">MSTPAPSAPSWPHCAHSAHSSDPVGCRGIQTPGHTACLAHLTDTDRDTYLAGLAPGADIDHRGTPFTEDLLNRLLNAVRDPTSRRPHLGTALFGEARFSGSAQFGGTQFSGSAQFRGAQFFGRAQFGGAQFSRSARFSKAQFSGNAQFRGAQFSADAWFDQAHLSDEVHFGEAQFSYDARFSRAQFSGDAQFRRAQFSGDARFDGAQFFGDVWFDGVQFFGDVWSVGVQFSGSARFYEAQFSGNAQFYGAQFVGNARFDEARFSGATGFGKARFSGDARFDEAQFLAASRWGPVVCGGTVDLSGAVFGAPVTLEVAAKQVRCTRTRWQSTATVRVRHASVDLGHAVLEAPLAVTAHPTPFTIAGGPTLDESTLPGSGAVRVVSVQGVDAAHLVLTDTDLSGCLFSGAFHLDQLRLEGRTTLASTPTGWHRKGIAPVRWTRRRTLAEEQHWRAQTAGQPPTSAGTPPDPRRWRTGPYHPDPARTPDPDDVAPLYRQLRKAFEDGKNEPGAADFYYGECEMRRHDRTGTPKAERRLLWAYWLLSGYGLRAGRALGWLAAAMLATIVLLMAFGLPMSSPKQEATGTVPAGGGTITLTIDKQDPKNPTGDRFTSKRFDKALTVTLNSVVFRSSGQDLTTTGTYIEMTSRLLEPALLALAVLAVRGRIKR</sequence>
<keyword evidence="3" id="KW-0614">Plasmid</keyword>
<feature type="region of interest" description="Disordered" evidence="1">
    <location>
        <begin position="580"/>
        <end position="608"/>
    </location>
</feature>
<keyword evidence="2" id="KW-0812">Transmembrane</keyword>
<dbReference type="AlphaFoldDB" id="A0A0B5IL41"/>
<feature type="compositionally biased region" description="Polar residues" evidence="1">
    <location>
        <begin position="454"/>
        <end position="463"/>
    </location>
</feature>
<evidence type="ECO:0000256" key="1">
    <source>
        <dbReference type="SAM" id="MobiDB-lite"/>
    </source>
</evidence>
<evidence type="ECO:0008006" key="5">
    <source>
        <dbReference type="Google" id="ProtNLM"/>
    </source>
</evidence>
<dbReference type="InterPro" id="IPR001646">
    <property type="entry name" value="5peptide_repeat"/>
</dbReference>
<name>A0A0B5IL41_9ACTN</name>
<dbReference type="Pfam" id="PF13576">
    <property type="entry name" value="Pentapeptide_3"/>
    <property type="match status" value="3"/>
</dbReference>
<keyword evidence="2" id="KW-1133">Transmembrane helix</keyword>
<keyword evidence="4" id="KW-1185">Reference proteome</keyword>
<proteinExistence type="predicted"/>
<dbReference type="HOGENOM" id="CLU_019450_0_0_11"/>
<evidence type="ECO:0000313" key="3">
    <source>
        <dbReference type="EMBL" id="AJF70353.1"/>
    </source>
</evidence>
<accession>A0A0B5IL41</accession>
<feature type="region of interest" description="Disordered" evidence="1">
    <location>
        <begin position="447"/>
        <end position="489"/>
    </location>
</feature>
<dbReference type="RefSeq" id="WP_041134822.1">
    <property type="nucleotide sequence ID" value="NZ_CP010408.1"/>
</dbReference>
<reference evidence="3 4" key="1">
    <citation type="submission" date="2014-12" db="EMBL/GenBank/DDBJ databases">
        <title>Complete genome sequence of Streptomyces vietnamensis strain GIMV4.0001, a genetic manipulable producer of the benzoisochromanequinone antibiotic granaticin.</title>
        <authorList>
            <person name="Deng M.R."/>
            <person name="Guo J."/>
            <person name="Ma L.Y."/>
            <person name="Feng G.D."/>
            <person name="Mo C.Y."/>
            <person name="Zhu H.H."/>
        </authorList>
    </citation>
    <scope>NUCLEOTIDE SEQUENCE [LARGE SCALE GENOMIC DNA]</scope>
    <source>
        <strain evidence="4">GIMV4.0001</strain>
        <plasmid evidence="3 4">pSVL1</plasmid>
    </source>
</reference>
<dbReference type="EMBL" id="CP010408">
    <property type="protein sequence ID" value="AJF70353.1"/>
    <property type="molecule type" value="Genomic_DNA"/>
</dbReference>
<keyword evidence="2" id="KW-0472">Membrane</keyword>
<protein>
    <recommendedName>
        <fullName evidence="5">Metal transporter</fullName>
    </recommendedName>
</protein>